<dbReference type="Pfam" id="PF01047">
    <property type="entry name" value="MarR"/>
    <property type="match status" value="1"/>
</dbReference>
<dbReference type="SUPFAM" id="SSF46785">
    <property type="entry name" value="Winged helix' DNA-binding domain"/>
    <property type="match status" value="1"/>
</dbReference>
<protein>
    <submittedName>
        <fullName evidence="2">Transcriptional regulator</fullName>
    </submittedName>
</protein>
<evidence type="ECO:0000313" key="3">
    <source>
        <dbReference type="Proteomes" id="UP001157186"/>
    </source>
</evidence>
<dbReference type="PRINTS" id="PR00598">
    <property type="entry name" value="HTHMARR"/>
</dbReference>
<gene>
    <name evidence="2" type="ORF">tinsulaeT_11670</name>
</gene>
<dbReference type="PROSITE" id="PS50995">
    <property type="entry name" value="HTH_MARR_2"/>
    <property type="match status" value="1"/>
</dbReference>
<organism evidence="2 3">
    <name type="scientific">Thalassotalea insulae</name>
    <dbReference type="NCBI Taxonomy" id="2056778"/>
    <lineage>
        <taxon>Bacteria</taxon>
        <taxon>Pseudomonadati</taxon>
        <taxon>Pseudomonadota</taxon>
        <taxon>Gammaproteobacteria</taxon>
        <taxon>Alteromonadales</taxon>
        <taxon>Colwelliaceae</taxon>
        <taxon>Thalassotalea</taxon>
    </lineage>
</organism>
<dbReference type="Proteomes" id="UP001157186">
    <property type="component" value="Unassembled WGS sequence"/>
</dbReference>
<evidence type="ECO:0000259" key="1">
    <source>
        <dbReference type="PROSITE" id="PS50995"/>
    </source>
</evidence>
<dbReference type="PANTHER" id="PTHR33164">
    <property type="entry name" value="TRANSCRIPTIONAL REGULATOR, MARR FAMILY"/>
    <property type="match status" value="1"/>
</dbReference>
<dbReference type="InterPro" id="IPR036388">
    <property type="entry name" value="WH-like_DNA-bd_sf"/>
</dbReference>
<keyword evidence="3" id="KW-1185">Reference proteome</keyword>
<feature type="domain" description="HTH marR-type" evidence="1">
    <location>
        <begin position="10"/>
        <end position="143"/>
    </location>
</feature>
<name>A0ABQ6GQY6_9GAMM</name>
<dbReference type="InterPro" id="IPR000835">
    <property type="entry name" value="HTH_MarR-typ"/>
</dbReference>
<evidence type="ECO:0000313" key="2">
    <source>
        <dbReference type="EMBL" id="GLX77827.1"/>
    </source>
</evidence>
<accession>A0ABQ6GQY6</accession>
<dbReference type="SMART" id="SM00347">
    <property type="entry name" value="HTH_MARR"/>
    <property type="match status" value="1"/>
</dbReference>
<comment type="caution">
    <text evidence="2">The sequence shown here is derived from an EMBL/GenBank/DDBJ whole genome shotgun (WGS) entry which is preliminary data.</text>
</comment>
<sequence>MTSKPTLTLSHFFPYQLTKLQASISESIAQIYTGKFNLSRQEWRVLATLADRAPQTAKQIGSEVNLDKMSASRAIQRMLSKQLLKRIENTSDKRSFLLELSVKGQQLYQQLEPLVLERETQLLSVLTPDEQQALNQMMAKLQAKASSITQ</sequence>
<dbReference type="PANTHER" id="PTHR33164:SF57">
    <property type="entry name" value="MARR-FAMILY TRANSCRIPTIONAL REGULATOR"/>
    <property type="match status" value="1"/>
</dbReference>
<dbReference type="EMBL" id="BSST01000001">
    <property type="protein sequence ID" value="GLX77827.1"/>
    <property type="molecule type" value="Genomic_DNA"/>
</dbReference>
<dbReference type="Gene3D" id="1.10.10.10">
    <property type="entry name" value="Winged helix-like DNA-binding domain superfamily/Winged helix DNA-binding domain"/>
    <property type="match status" value="1"/>
</dbReference>
<proteinExistence type="predicted"/>
<dbReference type="InterPro" id="IPR036390">
    <property type="entry name" value="WH_DNA-bd_sf"/>
</dbReference>
<dbReference type="InterPro" id="IPR039422">
    <property type="entry name" value="MarR/SlyA-like"/>
</dbReference>
<reference evidence="2 3" key="1">
    <citation type="submission" date="2023-03" db="EMBL/GenBank/DDBJ databases">
        <title>Draft genome sequence of Thalassotalea insulae KCTC 62186T.</title>
        <authorList>
            <person name="Sawabe T."/>
        </authorList>
    </citation>
    <scope>NUCLEOTIDE SEQUENCE [LARGE SCALE GENOMIC DNA]</scope>
    <source>
        <strain evidence="2 3">KCTC 62186</strain>
    </source>
</reference>